<proteinExistence type="predicted"/>
<dbReference type="Proteomes" id="UP001519654">
    <property type="component" value="Unassembled WGS sequence"/>
</dbReference>
<feature type="region of interest" description="Disordered" evidence="1">
    <location>
        <begin position="77"/>
        <end position="109"/>
    </location>
</feature>
<dbReference type="SUPFAM" id="SSF50249">
    <property type="entry name" value="Nucleic acid-binding proteins"/>
    <property type="match status" value="1"/>
</dbReference>
<evidence type="ECO:0000313" key="2">
    <source>
        <dbReference type="EMBL" id="MBU2663787.1"/>
    </source>
</evidence>
<protein>
    <submittedName>
        <fullName evidence="2">Cold shock domain-containing protein</fullName>
    </submittedName>
</protein>
<keyword evidence="3" id="KW-1185">Reference proteome</keyword>
<comment type="caution">
    <text evidence="2">The sequence shown here is derived from an EMBL/GenBank/DDBJ whole genome shotgun (WGS) entry which is preliminary data.</text>
</comment>
<dbReference type="Gene3D" id="2.40.50.140">
    <property type="entry name" value="Nucleic acid-binding proteins"/>
    <property type="match status" value="1"/>
</dbReference>
<dbReference type="InterPro" id="IPR012340">
    <property type="entry name" value="NA-bd_OB-fold"/>
</dbReference>
<dbReference type="EMBL" id="JAHKKG010000003">
    <property type="protein sequence ID" value="MBU2663787.1"/>
    <property type="molecule type" value="Genomic_DNA"/>
</dbReference>
<evidence type="ECO:0000256" key="1">
    <source>
        <dbReference type="SAM" id="MobiDB-lite"/>
    </source>
</evidence>
<evidence type="ECO:0000313" key="3">
    <source>
        <dbReference type="Proteomes" id="UP001519654"/>
    </source>
</evidence>
<reference evidence="2 3" key="1">
    <citation type="submission" date="2021-06" db="EMBL/GenBank/DDBJ databases">
        <title>Actinoplanes lichenicola sp. nov., and Actinoplanes ovalisporus sp. nov., isolated from lichen in Thailand.</title>
        <authorList>
            <person name="Saeng-In P."/>
            <person name="Kanchanasin P."/>
            <person name="Yuki M."/>
            <person name="Kudo T."/>
            <person name="Ohkuma M."/>
            <person name="Phongsopitanun W."/>
            <person name="Tanasupawat S."/>
        </authorList>
    </citation>
    <scope>NUCLEOTIDE SEQUENCE [LARGE SCALE GENOMIC DNA]</scope>
    <source>
        <strain evidence="2 3">NBRC 110975</strain>
    </source>
</reference>
<organism evidence="2 3">
    <name type="scientific">Paractinoplanes bogorensis</name>
    <dbReference type="NCBI Taxonomy" id="1610840"/>
    <lineage>
        <taxon>Bacteria</taxon>
        <taxon>Bacillati</taxon>
        <taxon>Actinomycetota</taxon>
        <taxon>Actinomycetes</taxon>
        <taxon>Micromonosporales</taxon>
        <taxon>Micromonosporaceae</taxon>
        <taxon>Paractinoplanes</taxon>
    </lineage>
</organism>
<accession>A0ABS5YK47</accession>
<dbReference type="RefSeq" id="WP_215785765.1">
    <property type="nucleotide sequence ID" value="NZ_JAHKKG010000003.1"/>
</dbReference>
<gene>
    <name evidence="2" type="ORF">KOI35_09730</name>
</gene>
<sequence>MTGEGTVREWHPDDGWGVIDSAMTPGGCWAHFGSVLTGGYRALSPGQVVSFEFEAGWQDGFDYRAVAVWSGDERPAVRADDAPSGAYHSSLHIEFDDPADAEGPGSPPR</sequence>
<name>A0ABS5YK47_9ACTN</name>